<protein>
    <submittedName>
        <fullName evidence="2">Uncharacterized protein</fullName>
    </submittedName>
</protein>
<sequence>MSSNNSQPPVQLERSRQPVQTMQTMQPEQTEQTEQTEQPKQTEQTEQTEQPEQTEQTVQSEQPKQSEQTEQPKQPKQPKQPEQTEQTAQSEQPKQSEQPMQTEQSMQPVQSKQPEKEPGEIVDAILQVEDIVNGTEPGESKLSRIMSIFIGIVFATIGSVNEHIQALLTNANVRRTYVDVKAKLGFSKIMDDEVRAATHRPQIPGGTEMALIGIKHGKPIDLCTLGQQDLYKTYRETFFASSDPNISAEIAGKIMWLFCKKVGIHPWIDEITVRFKYEGQGVYELPITFGGAAFWKTFGWAPAQANHVHVPKEIVNGSRFASVIMAVNVNDKPMIALLYLGSLRVMHSYYACNPKELRAFSSHCFRAIKEHTQVYKFGNFNQLGEETCKLTLTVQKV</sequence>
<feature type="compositionally biased region" description="Low complexity" evidence="1">
    <location>
        <begin position="17"/>
        <end position="74"/>
    </location>
</feature>
<feature type="region of interest" description="Disordered" evidence="1">
    <location>
        <begin position="1"/>
        <end position="118"/>
    </location>
</feature>
<dbReference type="EMBL" id="KY684089">
    <property type="protein sequence ID" value="ARF09879.1"/>
    <property type="molecule type" value="Genomic_DNA"/>
</dbReference>
<proteinExistence type="predicted"/>
<feature type="compositionally biased region" description="Polar residues" evidence="1">
    <location>
        <begin position="88"/>
        <end position="112"/>
    </location>
</feature>
<reference evidence="2" key="1">
    <citation type="journal article" date="2017" name="Science">
        <title>Giant viruses with an expanded complement of translation system components.</title>
        <authorList>
            <person name="Schulz F."/>
            <person name="Yutin N."/>
            <person name="Ivanova N.N."/>
            <person name="Ortega D.R."/>
            <person name="Lee T.K."/>
            <person name="Vierheilig J."/>
            <person name="Daims H."/>
            <person name="Horn M."/>
            <person name="Wagner M."/>
            <person name="Jensen G.J."/>
            <person name="Kyrpides N.C."/>
            <person name="Koonin E.V."/>
            <person name="Woyke T."/>
        </authorList>
    </citation>
    <scope>NUCLEOTIDE SEQUENCE</scope>
    <source>
        <strain evidence="2">ILV1</strain>
    </source>
</reference>
<accession>A0A1V0SDT2</accession>
<evidence type="ECO:0000256" key="1">
    <source>
        <dbReference type="SAM" id="MobiDB-lite"/>
    </source>
</evidence>
<evidence type="ECO:0000313" key="2">
    <source>
        <dbReference type="EMBL" id="ARF09879.1"/>
    </source>
</evidence>
<organism evidence="2">
    <name type="scientific">Indivirus ILV1</name>
    <dbReference type="NCBI Taxonomy" id="1977633"/>
    <lineage>
        <taxon>Viruses</taxon>
        <taxon>Varidnaviria</taxon>
        <taxon>Bamfordvirae</taxon>
        <taxon>Nucleocytoviricota</taxon>
        <taxon>Megaviricetes</taxon>
        <taxon>Imitervirales</taxon>
        <taxon>Mimiviridae</taxon>
        <taxon>Klosneuvirinae</taxon>
        <taxon>Indivirus</taxon>
    </lineage>
</organism>
<name>A0A1V0SDT2_9VIRU</name>
<gene>
    <name evidence="2" type="ORF">Indivirus_5_2</name>
</gene>